<sequence>MATQSDRERLGKWAVVLEEDANIDRHGAHRIVPMQVLSLGPSRTGTFSVQEALTILGYRDPYHFSSIMANVKDADMWQEALAAKRRGSWIAQEWRQHFDALLGHTAAVTDAPSMVFWKELIEAYPEAKVVLVERDEDKWFKSVSLLLDGTLNPVARYVFRFTDPLWFGRVMGLGATWMEMFFGSRDLEQMKRNARAAYRKHYADIRAAVPKERLLELELSSGWRPLCEFLGKPVPDVAFPKLNEAAALERAFGALMGRALKYSAFNLATVLGMGAVIGGLVWRLSG</sequence>
<reference evidence="2" key="1">
    <citation type="submission" date="2023-04" db="EMBL/GenBank/DDBJ databases">
        <title>Black Yeasts Isolated from many extreme environments.</title>
        <authorList>
            <person name="Coleine C."/>
            <person name="Stajich J.E."/>
            <person name="Selbmann L."/>
        </authorList>
    </citation>
    <scope>NUCLEOTIDE SEQUENCE</scope>
    <source>
        <strain evidence="2">CCFEE 5312</strain>
    </source>
</reference>
<name>A0AAJ0LVN4_9PEZI</name>
<dbReference type="EMBL" id="JAWDJX010000004">
    <property type="protein sequence ID" value="KAK3057016.1"/>
    <property type="molecule type" value="Genomic_DNA"/>
</dbReference>
<comment type="caution">
    <text evidence="2">The sequence shown here is derived from an EMBL/GenBank/DDBJ whole genome shotgun (WGS) entry which is preliminary data.</text>
</comment>
<feature type="transmembrane region" description="Helical" evidence="1">
    <location>
        <begin position="264"/>
        <end position="284"/>
    </location>
</feature>
<dbReference type="InterPro" id="IPR027417">
    <property type="entry name" value="P-loop_NTPase"/>
</dbReference>
<gene>
    <name evidence="2" type="ORF">LTR09_002054</name>
</gene>
<keyword evidence="3" id="KW-1185">Reference proteome</keyword>
<evidence type="ECO:0000256" key="1">
    <source>
        <dbReference type="SAM" id="Phobius"/>
    </source>
</evidence>
<dbReference type="PANTHER" id="PTHR36978:SF4">
    <property type="entry name" value="P-LOOP CONTAINING NUCLEOSIDE TRIPHOSPHATE HYDROLASE PROTEIN"/>
    <property type="match status" value="1"/>
</dbReference>
<evidence type="ECO:0000313" key="3">
    <source>
        <dbReference type="Proteomes" id="UP001271007"/>
    </source>
</evidence>
<dbReference type="Pfam" id="PF17784">
    <property type="entry name" value="Sulfotransfer_4"/>
    <property type="match status" value="1"/>
</dbReference>
<dbReference type="PANTHER" id="PTHR36978">
    <property type="entry name" value="P-LOOP CONTAINING NUCLEOTIDE TRIPHOSPHATE HYDROLASE"/>
    <property type="match status" value="1"/>
</dbReference>
<keyword evidence="1" id="KW-0812">Transmembrane</keyword>
<keyword evidence="1" id="KW-0472">Membrane</keyword>
<proteinExistence type="predicted"/>
<dbReference type="AlphaFoldDB" id="A0AAJ0LVN4"/>
<evidence type="ECO:0008006" key="4">
    <source>
        <dbReference type="Google" id="ProtNLM"/>
    </source>
</evidence>
<dbReference type="Proteomes" id="UP001271007">
    <property type="component" value="Unassembled WGS sequence"/>
</dbReference>
<keyword evidence="1" id="KW-1133">Transmembrane helix</keyword>
<evidence type="ECO:0000313" key="2">
    <source>
        <dbReference type="EMBL" id="KAK3057016.1"/>
    </source>
</evidence>
<organism evidence="2 3">
    <name type="scientific">Extremus antarcticus</name>
    <dbReference type="NCBI Taxonomy" id="702011"/>
    <lineage>
        <taxon>Eukaryota</taxon>
        <taxon>Fungi</taxon>
        <taxon>Dikarya</taxon>
        <taxon>Ascomycota</taxon>
        <taxon>Pezizomycotina</taxon>
        <taxon>Dothideomycetes</taxon>
        <taxon>Dothideomycetidae</taxon>
        <taxon>Mycosphaerellales</taxon>
        <taxon>Extremaceae</taxon>
        <taxon>Extremus</taxon>
    </lineage>
</organism>
<accession>A0AAJ0LVN4</accession>
<protein>
    <recommendedName>
        <fullName evidence="4">NAD dependent epimerase/dehydratase</fullName>
    </recommendedName>
</protein>
<dbReference type="InterPro" id="IPR040632">
    <property type="entry name" value="Sulfotransfer_4"/>
</dbReference>
<dbReference type="Gene3D" id="3.40.50.300">
    <property type="entry name" value="P-loop containing nucleotide triphosphate hydrolases"/>
    <property type="match status" value="1"/>
</dbReference>
<dbReference type="SUPFAM" id="SSF52540">
    <property type="entry name" value="P-loop containing nucleoside triphosphate hydrolases"/>
    <property type="match status" value="1"/>
</dbReference>